<sequence>MPLNCGDQTRPGAFSMVWPLSVQQHRIVTVNILGLYVESDSTLRPESTCLGNDNAWWGRCCLTKELINRVANVSRSGQCRILRRI</sequence>
<keyword evidence="2" id="KW-1185">Reference proteome</keyword>
<protein>
    <submittedName>
        <fullName evidence="1">Uncharacterized protein</fullName>
    </submittedName>
</protein>
<dbReference type="AlphaFoldDB" id="A0A4Y2BBD1"/>
<dbReference type="Proteomes" id="UP000499080">
    <property type="component" value="Unassembled WGS sequence"/>
</dbReference>
<gene>
    <name evidence="1" type="ORF">AVEN_104583_1</name>
</gene>
<reference evidence="1 2" key="1">
    <citation type="journal article" date="2019" name="Sci. Rep.">
        <title>Orb-weaving spider Araneus ventricosus genome elucidates the spidroin gene catalogue.</title>
        <authorList>
            <person name="Kono N."/>
            <person name="Nakamura H."/>
            <person name="Ohtoshi R."/>
            <person name="Moran D.A.P."/>
            <person name="Shinohara A."/>
            <person name="Yoshida Y."/>
            <person name="Fujiwara M."/>
            <person name="Mori M."/>
            <person name="Tomita M."/>
            <person name="Arakawa K."/>
        </authorList>
    </citation>
    <scope>NUCLEOTIDE SEQUENCE [LARGE SCALE GENOMIC DNA]</scope>
</reference>
<evidence type="ECO:0000313" key="1">
    <source>
        <dbReference type="EMBL" id="GBL89612.1"/>
    </source>
</evidence>
<evidence type="ECO:0000313" key="2">
    <source>
        <dbReference type="Proteomes" id="UP000499080"/>
    </source>
</evidence>
<dbReference type="EMBL" id="BGPR01000066">
    <property type="protein sequence ID" value="GBL89612.1"/>
    <property type="molecule type" value="Genomic_DNA"/>
</dbReference>
<name>A0A4Y2BBD1_ARAVE</name>
<organism evidence="1 2">
    <name type="scientific">Araneus ventricosus</name>
    <name type="common">Orbweaver spider</name>
    <name type="synonym">Epeira ventricosa</name>
    <dbReference type="NCBI Taxonomy" id="182803"/>
    <lineage>
        <taxon>Eukaryota</taxon>
        <taxon>Metazoa</taxon>
        <taxon>Ecdysozoa</taxon>
        <taxon>Arthropoda</taxon>
        <taxon>Chelicerata</taxon>
        <taxon>Arachnida</taxon>
        <taxon>Araneae</taxon>
        <taxon>Araneomorphae</taxon>
        <taxon>Entelegynae</taxon>
        <taxon>Araneoidea</taxon>
        <taxon>Araneidae</taxon>
        <taxon>Araneus</taxon>
    </lineage>
</organism>
<proteinExistence type="predicted"/>
<comment type="caution">
    <text evidence="1">The sequence shown here is derived from an EMBL/GenBank/DDBJ whole genome shotgun (WGS) entry which is preliminary data.</text>
</comment>
<accession>A0A4Y2BBD1</accession>